<evidence type="ECO:0000256" key="5">
    <source>
        <dbReference type="ARBA" id="ARBA00022692"/>
    </source>
</evidence>
<sequence>MTTADITLDDTPRGGPRPASSGPRPASSGPRPASSGRRTAWLLLSPALAFFAVLFLMPLAVMLLFSLLTGNPLWDDTVTFTLENYTRMVQDTYYLEAVGSTVLLGLYVTGASLAIAYPLALQLARMRSAAWRSILMIAVLSPMMTGMVIRTFAWMTLLADQGVINRTLTGAGLIAEPLPLMYNTFGIVVAMTHIFVPFMVLTLVGVLGRIDDRLEQAAQSLGATRLRAFVEVTLPLSVPGILAGSLLVFALTISSYVTPTLMGGFAFVNLPILIYQQIASSFNPSFAAALGFALLVLSMSVIAAYWRVLSRVGRGGGT</sequence>
<feature type="transmembrane region" description="Helical" evidence="8">
    <location>
        <begin position="185"/>
        <end position="207"/>
    </location>
</feature>
<evidence type="ECO:0000256" key="1">
    <source>
        <dbReference type="ARBA" id="ARBA00004651"/>
    </source>
</evidence>
<dbReference type="EMBL" id="FWFZ01000001">
    <property type="protein sequence ID" value="SLN15983.1"/>
    <property type="molecule type" value="Genomic_DNA"/>
</dbReference>
<dbReference type="CDD" id="cd06261">
    <property type="entry name" value="TM_PBP2"/>
    <property type="match status" value="1"/>
</dbReference>
<keyword evidence="12" id="KW-1185">Reference proteome</keyword>
<dbReference type="Gene3D" id="1.10.3720.10">
    <property type="entry name" value="MetI-like"/>
    <property type="match status" value="1"/>
</dbReference>
<dbReference type="Proteomes" id="UP000193900">
    <property type="component" value="Unassembled WGS sequence"/>
</dbReference>
<protein>
    <submittedName>
        <fullName evidence="11">Putrescine transport system permease protein PotH</fullName>
    </submittedName>
</protein>
<evidence type="ECO:0000256" key="7">
    <source>
        <dbReference type="ARBA" id="ARBA00023136"/>
    </source>
</evidence>
<dbReference type="RefSeq" id="WP_143535406.1">
    <property type="nucleotide sequence ID" value="NZ_FWFZ01000001.1"/>
</dbReference>
<evidence type="ECO:0000256" key="9">
    <source>
        <dbReference type="SAM" id="MobiDB-lite"/>
    </source>
</evidence>
<name>A0A1Y5RF25_9RHOB</name>
<feature type="transmembrane region" description="Helical" evidence="8">
    <location>
        <begin position="256"/>
        <end position="274"/>
    </location>
</feature>
<evidence type="ECO:0000256" key="8">
    <source>
        <dbReference type="RuleBase" id="RU363032"/>
    </source>
</evidence>
<evidence type="ECO:0000256" key="2">
    <source>
        <dbReference type="ARBA" id="ARBA00007069"/>
    </source>
</evidence>
<accession>A0A1Y5RF25</accession>
<dbReference type="PANTHER" id="PTHR42929:SF5">
    <property type="entry name" value="ABC TRANSPORTER PERMEASE PROTEIN"/>
    <property type="match status" value="1"/>
</dbReference>
<feature type="region of interest" description="Disordered" evidence="9">
    <location>
        <begin position="1"/>
        <end position="34"/>
    </location>
</feature>
<dbReference type="GO" id="GO:0005886">
    <property type="term" value="C:plasma membrane"/>
    <property type="evidence" value="ECO:0007669"/>
    <property type="project" value="UniProtKB-SubCell"/>
</dbReference>
<dbReference type="PROSITE" id="PS50928">
    <property type="entry name" value="ABC_TM1"/>
    <property type="match status" value="1"/>
</dbReference>
<keyword evidence="4" id="KW-1003">Cell membrane</keyword>
<dbReference type="GO" id="GO:0055085">
    <property type="term" value="P:transmembrane transport"/>
    <property type="evidence" value="ECO:0007669"/>
    <property type="project" value="InterPro"/>
</dbReference>
<dbReference type="SUPFAM" id="SSF161098">
    <property type="entry name" value="MetI-like"/>
    <property type="match status" value="1"/>
</dbReference>
<evidence type="ECO:0000259" key="10">
    <source>
        <dbReference type="PROSITE" id="PS50928"/>
    </source>
</evidence>
<feature type="compositionally biased region" description="Low complexity" evidence="9">
    <location>
        <begin position="13"/>
        <end position="34"/>
    </location>
</feature>
<proteinExistence type="inferred from homology"/>
<dbReference type="PANTHER" id="PTHR42929">
    <property type="entry name" value="INNER MEMBRANE ABC TRANSPORTER PERMEASE PROTEIN YDCU-RELATED-RELATED"/>
    <property type="match status" value="1"/>
</dbReference>
<evidence type="ECO:0000313" key="12">
    <source>
        <dbReference type="Proteomes" id="UP000193900"/>
    </source>
</evidence>
<dbReference type="Pfam" id="PF00528">
    <property type="entry name" value="BPD_transp_1"/>
    <property type="match status" value="1"/>
</dbReference>
<evidence type="ECO:0000256" key="3">
    <source>
        <dbReference type="ARBA" id="ARBA00022448"/>
    </source>
</evidence>
<keyword evidence="5 8" id="KW-0812">Transmembrane</keyword>
<comment type="subcellular location">
    <subcellularLocation>
        <location evidence="1 8">Cell membrane</location>
        <topology evidence="1 8">Multi-pass membrane protein</topology>
    </subcellularLocation>
</comment>
<feature type="transmembrane region" description="Helical" evidence="8">
    <location>
        <begin position="129"/>
        <end position="149"/>
    </location>
</feature>
<keyword evidence="6 8" id="KW-1133">Transmembrane helix</keyword>
<dbReference type="AlphaFoldDB" id="A0A1Y5RF25"/>
<keyword evidence="3 8" id="KW-0813">Transport</keyword>
<feature type="domain" description="ABC transmembrane type-1" evidence="10">
    <location>
        <begin position="98"/>
        <end position="303"/>
    </location>
</feature>
<evidence type="ECO:0000313" key="11">
    <source>
        <dbReference type="EMBL" id="SLN15983.1"/>
    </source>
</evidence>
<keyword evidence="7 8" id="KW-0472">Membrane</keyword>
<dbReference type="InterPro" id="IPR000515">
    <property type="entry name" value="MetI-like"/>
</dbReference>
<dbReference type="InterPro" id="IPR035906">
    <property type="entry name" value="MetI-like_sf"/>
</dbReference>
<gene>
    <name evidence="11" type="primary">potH_2</name>
    <name evidence="11" type="ORF">ROA7023_00241</name>
</gene>
<dbReference type="OrthoDB" id="9807047at2"/>
<feature type="transmembrane region" description="Helical" evidence="8">
    <location>
        <begin position="93"/>
        <end position="117"/>
    </location>
</feature>
<comment type="similarity">
    <text evidence="2">Belongs to the binding-protein-dependent transport system permease family. CysTW subfamily.</text>
</comment>
<reference evidence="11 12" key="1">
    <citation type="submission" date="2017-03" db="EMBL/GenBank/DDBJ databases">
        <authorList>
            <person name="Afonso C.L."/>
            <person name="Miller P.J."/>
            <person name="Scott M.A."/>
            <person name="Spackman E."/>
            <person name="Goraichik I."/>
            <person name="Dimitrov K.M."/>
            <person name="Suarez D.L."/>
            <person name="Swayne D.E."/>
        </authorList>
    </citation>
    <scope>NUCLEOTIDE SEQUENCE [LARGE SCALE GENOMIC DNA]</scope>
    <source>
        <strain evidence="11 12">CECT 7023</strain>
    </source>
</reference>
<feature type="transmembrane region" description="Helical" evidence="8">
    <location>
        <begin position="41"/>
        <end position="68"/>
    </location>
</feature>
<feature type="transmembrane region" description="Helical" evidence="8">
    <location>
        <begin position="228"/>
        <end position="250"/>
    </location>
</feature>
<evidence type="ECO:0000256" key="4">
    <source>
        <dbReference type="ARBA" id="ARBA00022475"/>
    </source>
</evidence>
<organism evidence="11 12">
    <name type="scientific">Roseisalinus antarcticus</name>
    <dbReference type="NCBI Taxonomy" id="254357"/>
    <lineage>
        <taxon>Bacteria</taxon>
        <taxon>Pseudomonadati</taxon>
        <taxon>Pseudomonadota</taxon>
        <taxon>Alphaproteobacteria</taxon>
        <taxon>Rhodobacterales</taxon>
        <taxon>Roseobacteraceae</taxon>
        <taxon>Roseisalinus</taxon>
    </lineage>
</organism>
<feature type="transmembrane region" description="Helical" evidence="8">
    <location>
        <begin position="286"/>
        <end position="306"/>
    </location>
</feature>
<evidence type="ECO:0000256" key="6">
    <source>
        <dbReference type="ARBA" id="ARBA00022989"/>
    </source>
</evidence>